<proteinExistence type="predicted"/>
<evidence type="ECO:0000256" key="1">
    <source>
        <dbReference type="SAM" id="MobiDB-lite"/>
    </source>
</evidence>
<dbReference type="Proteomes" id="UP000243688">
    <property type="component" value="Unassembled WGS sequence"/>
</dbReference>
<dbReference type="InterPro" id="IPR014852">
    <property type="entry name" value="YwhD"/>
</dbReference>
<name>A0A2A6E122_9BACL</name>
<accession>A0A2A6E122</accession>
<dbReference type="Pfam" id="PF08741">
    <property type="entry name" value="YwhD"/>
    <property type="match status" value="1"/>
</dbReference>
<dbReference type="AlphaFoldDB" id="A0A2A6E122"/>
<comment type="caution">
    <text evidence="2">The sequence shown here is derived from an EMBL/GenBank/DDBJ whole genome shotgun (WGS) entry which is preliminary data.</text>
</comment>
<organism evidence="2 3">
    <name type="scientific">Candidatus Reconcilbacillus cellulovorans</name>
    <dbReference type="NCBI Taxonomy" id="1906605"/>
    <lineage>
        <taxon>Bacteria</taxon>
        <taxon>Bacillati</taxon>
        <taxon>Bacillota</taxon>
        <taxon>Bacilli</taxon>
        <taxon>Bacillales</taxon>
        <taxon>Paenibacillaceae</taxon>
        <taxon>Candidatus Reconcilbacillus</taxon>
    </lineage>
</organism>
<gene>
    <name evidence="2" type="ORF">BLM47_05765</name>
</gene>
<dbReference type="EMBL" id="MOXJ01000010">
    <property type="protein sequence ID" value="PDO10714.1"/>
    <property type="molecule type" value="Genomic_DNA"/>
</dbReference>
<evidence type="ECO:0000313" key="3">
    <source>
        <dbReference type="Proteomes" id="UP000243688"/>
    </source>
</evidence>
<protein>
    <recommendedName>
        <fullName evidence="4">YwhD family protein</fullName>
    </recommendedName>
</protein>
<evidence type="ECO:0008006" key="4">
    <source>
        <dbReference type="Google" id="ProtNLM"/>
    </source>
</evidence>
<evidence type="ECO:0000313" key="2">
    <source>
        <dbReference type="EMBL" id="PDO10714.1"/>
    </source>
</evidence>
<sequence length="179" mass="20107">MKTGTTQERGLDAMEDQPKKPKASFQIIGQTTVHGGYGAGMLDLSNLSSIIVDGDRAYIDLGALHAKSRVERGIKFTPNREEVPDGRRVWVVWVKIGKTDGGPCYAGATACEMKIDEAARKGWKILADHVNRMDYALKGRFMLNELNETEKAALRRCLVEHNAEWYERSPDELKRQLET</sequence>
<feature type="compositionally biased region" description="Basic and acidic residues" evidence="1">
    <location>
        <begin position="9"/>
        <end position="19"/>
    </location>
</feature>
<feature type="region of interest" description="Disordered" evidence="1">
    <location>
        <begin position="1"/>
        <end position="21"/>
    </location>
</feature>
<reference evidence="2 3" key="1">
    <citation type="submission" date="2016-12" db="EMBL/GenBank/DDBJ databases">
        <title>Candidatus Reconcilibacillus cellulovorans genome.</title>
        <authorList>
            <person name="Kolinko S."/>
            <person name="Wu Y.-W."/>
            <person name="Tachea F."/>
            <person name="Denzel E."/>
            <person name="Hiras J."/>
            <person name="Baecker N."/>
            <person name="Chan L.J."/>
            <person name="Eichorst S.A."/>
            <person name="Frey D."/>
            <person name="Adams P.D."/>
            <person name="Pray T."/>
            <person name="Tanjore D."/>
            <person name="Petzold C.J."/>
            <person name="Gladden J.M."/>
            <person name="Simmons B.A."/>
            <person name="Singer S.W."/>
        </authorList>
    </citation>
    <scope>NUCLEOTIDE SEQUENCE [LARGE SCALE GENOMIC DNA]</scope>
    <source>
        <strain evidence="2">JTherm</strain>
    </source>
</reference>